<evidence type="ECO:0008006" key="8">
    <source>
        <dbReference type="Google" id="ProtNLM"/>
    </source>
</evidence>
<dbReference type="SUPFAM" id="SSF52218">
    <property type="entry name" value="Flavoproteins"/>
    <property type="match status" value="1"/>
</dbReference>
<protein>
    <recommendedName>
        <fullName evidence="8">Flavodoxin family protein</fullName>
    </recommendedName>
</protein>
<reference evidence="6 7" key="1">
    <citation type="submission" date="2018-06" db="EMBL/GenBank/DDBJ databases">
        <title>Extensive metabolic versatility and redundancy in microbially diverse, dynamic hydrothermal sediments.</title>
        <authorList>
            <person name="Dombrowski N."/>
            <person name="Teske A."/>
            <person name="Baker B.J."/>
        </authorList>
    </citation>
    <scope>NUCLEOTIDE SEQUENCE [LARGE SCALE GENOMIC DNA]</scope>
    <source>
        <strain evidence="6">B66_G16</strain>
    </source>
</reference>
<dbReference type="GO" id="GO:0016491">
    <property type="term" value="F:oxidoreductase activity"/>
    <property type="evidence" value="ECO:0007669"/>
    <property type="project" value="InterPro"/>
</dbReference>
<dbReference type="AlphaFoldDB" id="A0A497EMU2"/>
<comment type="caution">
    <text evidence="6">The sequence shown here is derived from an EMBL/GenBank/DDBJ whole genome shotgun (WGS) entry which is preliminary data.</text>
</comment>
<sequence>MFILGINGSPRRRGNTYKLLEMFLNSCAAKGADTKLISLVDYDIRYCMGCDSCFIEGKCVFCEGEHEKPNVVVTTPSRVWLGVARGEVNPVTAFFKREYRVEGDWRALKRFRELFG</sequence>
<dbReference type="EMBL" id="QMQV01000061">
    <property type="protein sequence ID" value="RLE48723.1"/>
    <property type="molecule type" value="Genomic_DNA"/>
</dbReference>
<dbReference type="InterPro" id="IPR036527">
    <property type="entry name" value="SCP2_sterol-bd_dom_sf"/>
</dbReference>
<comment type="similarity">
    <text evidence="3">Belongs to the SsuE family. Isf subfamily.</text>
</comment>
<keyword evidence="2" id="KW-0288">FMN</keyword>
<dbReference type="Proteomes" id="UP000278475">
    <property type="component" value="Unassembled WGS sequence"/>
</dbReference>
<name>A0A497EMU2_9CREN</name>
<dbReference type="PANTHER" id="PTHR43278:SF4">
    <property type="entry name" value="NAD(P)H-DEPENDENT FMN-CONTAINING OXIDOREDUCTASE YWQN-RELATED"/>
    <property type="match status" value="1"/>
</dbReference>
<gene>
    <name evidence="6" type="ORF">DRJ31_06590</name>
</gene>
<evidence type="ECO:0000259" key="4">
    <source>
        <dbReference type="Pfam" id="PF02036"/>
    </source>
</evidence>
<feature type="domain" description="NADPH-dependent FMN reductase-like" evidence="5">
    <location>
        <begin position="1"/>
        <end position="48"/>
    </location>
</feature>
<accession>A0A497EMU2</accession>
<dbReference type="InterPro" id="IPR029039">
    <property type="entry name" value="Flavoprotein-like_sf"/>
</dbReference>
<dbReference type="InterPro" id="IPR005025">
    <property type="entry name" value="FMN_Rdtase-like_dom"/>
</dbReference>
<dbReference type="Pfam" id="PF02036">
    <property type="entry name" value="SCP2"/>
    <property type="match status" value="1"/>
</dbReference>
<dbReference type="PANTHER" id="PTHR43278">
    <property type="entry name" value="NAD(P)H-DEPENDENT FMN-CONTAINING OXIDOREDUCTASE YWQN-RELATED"/>
    <property type="match status" value="1"/>
</dbReference>
<dbReference type="Gene3D" id="3.30.1050.10">
    <property type="entry name" value="SCP2 sterol-binding domain"/>
    <property type="match status" value="1"/>
</dbReference>
<evidence type="ECO:0000256" key="2">
    <source>
        <dbReference type="ARBA" id="ARBA00022643"/>
    </source>
</evidence>
<evidence type="ECO:0000256" key="3">
    <source>
        <dbReference type="ARBA" id="ARBA00038292"/>
    </source>
</evidence>
<evidence type="ECO:0000313" key="6">
    <source>
        <dbReference type="EMBL" id="RLE48723.1"/>
    </source>
</evidence>
<evidence type="ECO:0000313" key="7">
    <source>
        <dbReference type="Proteomes" id="UP000278475"/>
    </source>
</evidence>
<keyword evidence="1" id="KW-0285">Flavoprotein</keyword>
<evidence type="ECO:0000256" key="1">
    <source>
        <dbReference type="ARBA" id="ARBA00022630"/>
    </source>
</evidence>
<dbReference type="InterPro" id="IPR003033">
    <property type="entry name" value="SCP2_sterol-bd_dom"/>
</dbReference>
<evidence type="ECO:0000259" key="5">
    <source>
        <dbReference type="Pfam" id="PF03358"/>
    </source>
</evidence>
<dbReference type="Pfam" id="PF03358">
    <property type="entry name" value="FMN_red"/>
    <property type="match status" value="1"/>
</dbReference>
<dbReference type="InterPro" id="IPR051796">
    <property type="entry name" value="ISF_SsuE-like"/>
</dbReference>
<feature type="domain" description="SCP2" evidence="4">
    <location>
        <begin position="57"/>
        <end position="115"/>
    </location>
</feature>
<dbReference type="Gene3D" id="3.40.50.360">
    <property type="match status" value="1"/>
</dbReference>
<dbReference type="SUPFAM" id="SSF55718">
    <property type="entry name" value="SCP-like"/>
    <property type="match status" value="1"/>
</dbReference>
<organism evidence="6 7">
    <name type="scientific">Thermoproteota archaeon</name>
    <dbReference type="NCBI Taxonomy" id="2056631"/>
    <lineage>
        <taxon>Archaea</taxon>
        <taxon>Thermoproteota</taxon>
    </lineage>
</organism>
<proteinExistence type="inferred from homology"/>